<name>A0A7J8DRL5_MOLMO</name>
<keyword evidence="5" id="KW-1003">Cell membrane</keyword>
<dbReference type="Pfam" id="PF07653">
    <property type="entry name" value="SH3_2"/>
    <property type="match status" value="1"/>
</dbReference>
<keyword evidence="8" id="KW-0677">Repeat</keyword>
<feature type="region of interest" description="Disordered" evidence="12">
    <location>
        <begin position="1"/>
        <end position="32"/>
    </location>
</feature>
<dbReference type="InterPro" id="IPR035610">
    <property type="entry name" value="SORBS1_SH3_1"/>
</dbReference>
<evidence type="ECO:0000256" key="1">
    <source>
        <dbReference type="ARBA" id="ARBA00004236"/>
    </source>
</evidence>
<dbReference type="InterPro" id="IPR035606">
    <property type="entry name" value="SORBS1_SH3"/>
</dbReference>
<keyword evidence="9" id="KW-0965">Cell junction</keyword>
<feature type="compositionally biased region" description="Polar residues" evidence="12">
    <location>
        <begin position="106"/>
        <end position="120"/>
    </location>
</feature>
<evidence type="ECO:0000256" key="10">
    <source>
        <dbReference type="ARBA" id="ARBA00023136"/>
    </source>
</evidence>
<dbReference type="PROSITE" id="PS50831">
    <property type="entry name" value="SOHO"/>
    <property type="match status" value="1"/>
</dbReference>
<dbReference type="InterPro" id="IPR001452">
    <property type="entry name" value="SH3_domain"/>
</dbReference>
<evidence type="ECO:0000313" key="16">
    <source>
        <dbReference type="Proteomes" id="UP000550707"/>
    </source>
</evidence>
<dbReference type="InterPro" id="IPR035611">
    <property type="entry name" value="SORBS1_SH3_2"/>
</dbReference>
<feature type="domain" description="SH3" evidence="13">
    <location>
        <begin position="476"/>
        <end position="535"/>
    </location>
</feature>
<evidence type="ECO:0000256" key="8">
    <source>
        <dbReference type="ARBA" id="ARBA00022737"/>
    </source>
</evidence>
<evidence type="ECO:0000256" key="11">
    <source>
        <dbReference type="PROSITE-ProRule" id="PRU00192"/>
    </source>
</evidence>
<feature type="domain" description="SH3" evidence="13">
    <location>
        <begin position="656"/>
        <end position="717"/>
    </location>
</feature>
<keyword evidence="4 11" id="KW-0728">SH3 domain</keyword>
<feature type="domain" description="SH3" evidence="13">
    <location>
        <begin position="550"/>
        <end position="611"/>
    </location>
</feature>
<dbReference type="SMART" id="SM00326">
    <property type="entry name" value="SH3"/>
    <property type="match status" value="3"/>
</dbReference>
<keyword evidence="10" id="KW-0472">Membrane</keyword>
<dbReference type="PROSITE" id="PS50002">
    <property type="entry name" value="SH3"/>
    <property type="match status" value="3"/>
</dbReference>
<feature type="compositionally biased region" description="Basic and acidic residues" evidence="12">
    <location>
        <begin position="333"/>
        <end position="357"/>
    </location>
</feature>
<dbReference type="SMART" id="SM00459">
    <property type="entry name" value="Sorb"/>
    <property type="match status" value="1"/>
</dbReference>
<dbReference type="Gene3D" id="2.30.30.40">
    <property type="entry name" value="SH3 Domains"/>
    <property type="match status" value="3"/>
</dbReference>
<dbReference type="AlphaFoldDB" id="A0A7J8DRL5"/>
<dbReference type="InterPro" id="IPR003127">
    <property type="entry name" value="SoHo_dom"/>
</dbReference>
<accession>A0A7J8DRL5</accession>
<feature type="domain" description="SoHo" evidence="14">
    <location>
        <begin position="235"/>
        <end position="292"/>
    </location>
</feature>
<dbReference type="Pfam" id="PF00018">
    <property type="entry name" value="SH3_1"/>
    <property type="match status" value="1"/>
</dbReference>
<evidence type="ECO:0000256" key="9">
    <source>
        <dbReference type="ARBA" id="ARBA00022949"/>
    </source>
</evidence>
<dbReference type="InterPro" id="IPR050384">
    <property type="entry name" value="Endophilin_SH3RF"/>
</dbReference>
<dbReference type="SUPFAM" id="SSF50044">
    <property type="entry name" value="SH3-domain"/>
    <property type="match status" value="3"/>
</dbReference>
<dbReference type="GO" id="GO:0005925">
    <property type="term" value="C:focal adhesion"/>
    <property type="evidence" value="ECO:0007669"/>
    <property type="project" value="UniProtKB-SubCell"/>
</dbReference>
<feature type="compositionally biased region" description="Basic and acidic residues" evidence="12">
    <location>
        <begin position="94"/>
        <end position="105"/>
    </location>
</feature>
<evidence type="ECO:0000256" key="12">
    <source>
        <dbReference type="SAM" id="MobiDB-lite"/>
    </source>
</evidence>
<comment type="subcellular location">
    <subcellularLocation>
        <location evidence="2">Cell junction</location>
        <location evidence="2">Focal adhesion</location>
    </subcellularLocation>
    <subcellularLocation>
        <location evidence="1">Cell membrane</location>
    </subcellularLocation>
    <subcellularLocation>
        <location evidence="3">Cytoplasm</location>
    </subcellularLocation>
</comment>
<dbReference type="GO" id="GO:0031589">
    <property type="term" value="P:cell-substrate adhesion"/>
    <property type="evidence" value="ECO:0007669"/>
    <property type="project" value="TreeGrafter"/>
</dbReference>
<keyword evidence="7" id="KW-0597">Phosphoprotein</keyword>
<proteinExistence type="predicted"/>
<keyword evidence="6" id="KW-0963">Cytoplasm</keyword>
<dbReference type="FunFam" id="2.30.30.40:FF:000003">
    <property type="entry name" value="Sorbin and SH3 domain-containing protein 1 isoform 2"/>
    <property type="match status" value="1"/>
</dbReference>
<evidence type="ECO:0000256" key="4">
    <source>
        <dbReference type="ARBA" id="ARBA00022443"/>
    </source>
</evidence>
<gene>
    <name evidence="15" type="ORF">HJG59_017157</name>
</gene>
<dbReference type="GO" id="GO:0005737">
    <property type="term" value="C:cytoplasm"/>
    <property type="evidence" value="ECO:0007669"/>
    <property type="project" value="UniProtKB-SubCell"/>
</dbReference>
<evidence type="ECO:0000256" key="5">
    <source>
        <dbReference type="ARBA" id="ARBA00022475"/>
    </source>
</evidence>
<dbReference type="Proteomes" id="UP000550707">
    <property type="component" value="Unassembled WGS sequence"/>
</dbReference>
<feature type="region of interest" description="Disordered" evidence="12">
    <location>
        <begin position="625"/>
        <end position="652"/>
    </location>
</feature>
<feature type="compositionally biased region" description="Polar residues" evidence="12">
    <location>
        <begin position="140"/>
        <end position="177"/>
    </location>
</feature>
<evidence type="ECO:0000256" key="7">
    <source>
        <dbReference type="ARBA" id="ARBA00022553"/>
    </source>
</evidence>
<protein>
    <submittedName>
        <fullName evidence="15">Sorbin and SH3 domain containing 1</fullName>
    </submittedName>
</protein>
<dbReference type="FunFam" id="2.30.30.40:FF:000004">
    <property type="entry name" value="Sorbin and SH3 domain-containing protein 1 isoform 2"/>
    <property type="match status" value="1"/>
</dbReference>
<dbReference type="PANTHER" id="PTHR14167">
    <property type="entry name" value="SH3 DOMAIN-CONTAINING"/>
    <property type="match status" value="1"/>
</dbReference>
<dbReference type="GO" id="GO:0005634">
    <property type="term" value="C:nucleus"/>
    <property type="evidence" value="ECO:0007669"/>
    <property type="project" value="TreeGrafter"/>
</dbReference>
<feature type="compositionally biased region" description="Low complexity" evidence="12">
    <location>
        <begin position="77"/>
        <end position="90"/>
    </location>
</feature>
<evidence type="ECO:0000259" key="14">
    <source>
        <dbReference type="PROSITE" id="PS50831"/>
    </source>
</evidence>
<dbReference type="FunFam" id="2.30.30.40:FF:000001">
    <property type="entry name" value="Sorbin and SH3 domain-containing protein 1 isoform 2"/>
    <property type="match status" value="1"/>
</dbReference>
<evidence type="ECO:0000256" key="6">
    <source>
        <dbReference type="ARBA" id="ARBA00022490"/>
    </source>
</evidence>
<dbReference type="Pfam" id="PF02208">
    <property type="entry name" value="Sorb"/>
    <property type="match status" value="1"/>
</dbReference>
<feature type="region of interest" description="Disordered" evidence="12">
    <location>
        <begin position="274"/>
        <end position="389"/>
    </location>
</feature>
<feature type="compositionally biased region" description="Low complexity" evidence="12">
    <location>
        <begin position="626"/>
        <end position="646"/>
    </location>
</feature>
<dbReference type="EMBL" id="JACASF010000017">
    <property type="protein sequence ID" value="KAF6425783.1"/>
    <property type="molecule type" value="Genomic_DNA"/>
</dbReference>
<dbReference type="PRINTS" id="PR00452">
    <property type="entry name" value="SH3DOMAIN"/>
</dbReference>
<reference evidence="15 16" key="1">
    <citation type="journal article" date="2020" name="Nature">
        <title>Six reference-quality genomes reveal evolution of bat adaptations.</title>
        <authorList>
            <person name="Jebb D."/>
            <person name="Huang Z."/>
            <person name="Pippel M."/>
            <person name="Hughes G.M."/>
            <person name="Lavrichenko K."/>
            <person name="Devanna P."/>
            <person name="Winkler S."/>
            <person name="Jermiin L.S."/>
            <person name="Skirmuntt E.C."/>
            <person name="Katzourakis A."/>
            <person name="Burkitt-Gray L."/>
            <person name="Ray D.A."/>
            <person name="Sullivan K.A.M."/>
            <person name="Roscito J.G."/>
            <person name="Kirilenko B.M."/>
            <person name="Davalos L.M."/>
            <person name="Corthals A.P."/>
            <person name="Power M.L."/>
            <person name="Jones G."/>
            <person name="Ransome R.D."/>
            <person name="Dechmann D.K.N."/>
            <person name="Locatelli A.G."/>
            <person name="Puechmaille S.J."/>
            <person name="Fedrigo O."/>
            <person name="Jarvis E.D."/>
            <person name="Hiller M."/>
            <person name="Vernes S.C."/>
            <person name="Myers E.W."/>
            <person name="Teeling E.C."/>
        </authorList>
    </citation>
    <scope>NUCLEOTIDE SEQUENCE [LARGE SCALE GENOMIC DNA]</scope>
    <source>
        <strain evidence="15">MMolMol1</strain>
        <tissue evidence="15">Muscle</tissue>
    </source>
</reference>
<organism evidence="15 16">
    <name type="scientific">Molossus molossus</name>
    <name type="common">Pallas' mastiff bat</name>
    <name type="synonym">Vespertilio molossus</name>
    <dbReference type="NCBI Taxonomy" id="27622"/>
    <lineage>
        <taxon>Eukaryota</taxon>
        <taxon>Metazoa</taxon>
        <taxon>Chordata</taxon>
        <taxon>Craniata</taxon>
        <taxon>Vertebrata</taxon>
        <taxon>Euteleostomi</taxon>
        <taxon>Mammalia</taxon>
        <taxon>Eutheria</taxon>
        <taxon>Laurasiatheria</taxon>
        <taxon>Chiroptera</taxon>
        <taxon>Yangochiroptera</taxon>
        <taxon>Molossidae</taxon>
        <taxon>Molossus</taxon>
    </lineage>
</organism>
<dbReference type="Pfam" id="PF14604">
    <property type="entry name" value="SH3_9"/>
    <property type="match status" value="1"/>
</dbReference>
<evidence type="ECO:0000313" key="15">
    <source>
        <dbReference type="EMBL" id="KAF6425783.1"/>
    </source>
</evidence>
<evidence type="ECO:0000259" key="13">
    <source>
        <dbReference type="PROSITE" id="PS50002"/>
    </source>
</evidence>
<dbReference type="CDD" id="cd11922">
    <property type="entry name" value="SH3_Sorbs1_2"/>
    <property type="match status" value="1"/>
</dbReference>
<feature type="region of interest" description="Disordered" evidence="12">
    <location>
        <begin position="49"/>
        <end position="248"/>
    </location>
</feature>
<dbReference type="CDD" id="cd11916">
    <property type="entry name" value="SH3_Sorbs1_3"/>
    <property type="match status" value="1"/>
</dbReference>
<comment type="caution">
    <text evidence="15">The sequence shown here is derived from an EMBL/GenBank/DDBJ whole genome shotgun (WGS) entry which is preliminary data.</text>
</comment>
<feature type="compositionally biased region" description="Basic and acidic residues" evidence="12">
    <location>
        <begin position="223"/>
        <end position="234"/>
    </location>
</feature>
<dbReference type="PANTHER" id="PTHR14167:SF64">
    <property type="entry name" value="SORBIN AND SH3 DOMAIN-CONTAINING PROTEIN 1"/>
    <property type="match status" value="1"/>
</dbReference>
<feature type="region of interest" description="Disordered" evidence="12">
    <location>
        <begin position="432"/>
        <end position="456"/>
    </location>
</feature>
<dbReference type="InterPro" id="IPR036028">
    <property type="entry name" value="SH3-like_dom_sf"/>
</dbReference>
<sequence>MSSECDVGASKAVVNGLAPGSNGQDKAAADPLRARSVSAVKIIPVKTVKSSSGLVLPPDMDPTKVCTGKGAVTLRASSSYRDTPSSSPVSPQETPKHESKSDEWRLSSNADANGNAQPSSLAAKGYRSVHPNLPSDKPQDSSPLLNEVSSSRVRTDSQTFAPVSKPSSAYPSTTIVNPTIVLLQHNREQQKRLSSLPDPVPERRVGGRDSAPAQEKPTSPGRTPEKRAKDDSRRVVKSAQDLSDVSMDEVGIPLRNTERSKDWYKTMFKQIHKLNRDDDSDLYSPRYSFSEDTKSPLSVPRSKSEMSYIDGEKVVKRSATLPLPARSSSLKSSPERNDWEPPDKKVDTRKYRAEPKSIYEYQPGKSSVLTNEKMSSAVSPTPDISAEPPGYIYSSNFHAVKRESDGAPGDLGSLENERQIYKSVLEGGDIPLQGLSGLKRPSSSASTKDSESPRHFIPADYLESTEEFIRRRHDDKEMRPARARFDFKAQTLKELPLQKGDIVYIYKQIDQNWYEGEHHGRVGIFPRTYVQLLPPAEKAQPKKLAPVQVLEYGEAIAKFNFNGDTQVEMSFRKGERVTLLRQVDENWYEGRIPGTSRQGIFPITYVDVIKRPLVKNPVDYIDLPFSSSPSRSATTSPQQPQAQQRRVAPDRSQASQDLFSYQALYSYIPQNDDELELRDGDIVDVMEKCDDGWFVGTSRRTRQFGTFPGNYVKPLYL</sequence>
<keyword evidence="16" id="KW-1185">Reference proteome</keyword>
<dbReference type="PRINTS" id="PR00499">
    <property type="entry name" value="P67PHOX"/>
</dbReference>
<dbReference type="GO" id="GO:0005886">
    <property type="term" value="C:plasma membrane"/>
    <property type="evidence" value="ECO:0007669"/>
    <property type="project" value="UniProtKB-SubCell"/>
</dbReference>
<feature type="compositionally biased region" description="Polar residues" evidence="12">
    <location>
        <begin position="364"/>
        <end position="379"/>
    </location>
</feature>
<evidence type="ECO:0000256" key="2">
    <source>
        <dbReference type="ARBA" id="ARBA00004246"/>
    </source>
</evidence>
<evidence type="ECO:0000256" key="3">
    <source>
        <dbReference type="ARBA" id="ARBA00004496"/>
    </source>
</evidence>
<dbReference type="CDD" id="cd11919">
    <property type="entry name" value="SH3_Sorbs1_1"/>
    <property type="match status" value="1"/>
</dbReference>